<gene>
    <name evidence="3" type="ORF">GQ671_07320</name>
</gene>
<accession>A0A6N8U628</accession>
<dbReference type="SUPFAM" id="SSF55920">
    <property type="entry name" value="Creatinase/aminopeptidase"/>
    <property type="match status" value="1"/>
</dbReference>
<keyword evidence="4" id="KW-1185">Reference proteome</keyword>
<dbReference type="AlphaFoldDB" id="A0A6N8U628"/>
<feature type="domain" description="Creatinase N-terminal" evidence="2">
    <location>
        <begin position="9"/>
        <end position="145"/>
    </location>
</feature>
<dbReference type="PANTHER" id="PTHR46112">
    <property type="entry name" value="AMINOPEPTIDASE"/>
    <property type="match status" value="1"/>
</dbReference>
<reference evidence="3 4" key="1">
    <citation type="submission" date="2019-12" db="EMBL/GenBank/DDBJ databases">
        <title>Salinicoccus cyprini sp. nov., isolated from gastro-intestinal tract of mirror carp, Cyprinus carpio var. specularis, collected from Gobind Sagar Reservoir, Himachal Pradesh, India.</title>
        <authorList>
            <person name="Talwar C."/>
            <person name="Singh A.K."/>
            <person name="Lal R."/>
            <person name="Negi R.K."/>
        </authorList>
    </citation>
    <scope>NUCLEOTIDE SEQUENCE [LARGE SCALE GENOMIC DNA]</scope>
    <source>
        <strain evidence="3 4">J-82</strain>
    </source>
</reference>
<dbReference type="Pfam" id="PF00557">
    <property type="entry name" value="Peptidase_M24"/>
    <property type="match status" value="1"/>
</dbReference>
<dbReference type="Proteomes" id="UP000436284">
    <property type="component" value="Unassembled WGS sequence"/>
</dbReference>
<dbReference type="InterPro" id="IPR000587">
    <property type="entry name" value="Creatinase_N"/>
</dbReference>
<dbReference type="Gene3D" id="3.90.230.10">
    <property type="entry name" value="Creatinase/methionine aminopeptidase superfamily"/>
    <property type="match status" value="1"/>
</dbReference>
<dbReference type="RefSeq" id="WP_160654876.1">
    <property type="nucleotide sequence ID" value="NZ_JBHRWU010000001.1"/>
</dbReference>
<evidence type="ECO:0000313" key="4">
    <source>
        <dbReference type="Proteomes" id="UP000436284"/>
    </source>
</evidence>
<dbReference type="SUPFAM" id="SSF53092">
    <property type="entry name" value="Creatinase/prolidase N-terminal domain"/>
    <property type="match status" value="1"/>
</dbReference>
<dbReference type="OrthoDB" id="9806388at2"/>
<organism evidence="3 4">
    <name type="scientific">Salinicoccus hispanicus</name>
    <dbReference type="NCBI Taxonomy" id="157225"/>
    <lineage>
        <taxon>Bacteria</taxon>
        <taxon>Bacillati</taxon>
        <taxon>Bacillota</taxon>
        <taxon>Bacilli</taxon>
        <taxon>Bacillales</taxon>
        <taxon>Staphylococcaceae</taxon>
        <taxon>Salinicoccus</taxon>
    </lineage>
</organism>
<dbReference type="PANTHER" id="PTHR46112:SF2">
    <property type="entry name" value="XAA-PRO AMINOPEPTIDASE P-RELATED"/>
    <property type="match status" value="1"/>
</dbReference>
<dbReference type="InterPro" id="IPR036005">
    <property type="entry name" value="Creatinase/aminopeptidase-like"/>
</dbReference>
<dbReference type="Pfam" id="PF01321">
    <property type="entry name" value="Creatinase_N"/>
    <property type="match status" value="1"/>
</dbReference>
<sequence length="380" mass="43133">MNTLQIKQRTNRLKTFMKDNAIDVAFISNFENQFYFSGLKAILYSRPILLVIEKEQESLVIPTLEEAHAKEKTDADHLYVYHEVENRKGGMSYHEQVDTVISKLEPGSTVGIEYNALPTDITLKLMEQGFDIRNIQNEVATMRAVKSDEEIEAMRHSGRLVSNALEQTITNTKAGMSELEIDYYGNEYLFKEVPKHFPNSTLDYFVMSPSGLSRTNMPHVFSNTRQLENQDIIIHSRQVGLNGYRAECERTYFVGEPTERQREVFNVMVRAQQAALDFIKVGVTAKDVNQQALDVIKAAGLEEYVVHRTGHGIGVGFHEEPSLRFDNDLVLEAGMVFCIEPGIYIPDVGGFRHSDTVVLTEQGTEVITDYPKNIDSLIIR</sequence>
<comment type="caution">
    <text evidence="3">The sequence shown here is derived from an EMBL/GenBank/DDBJ whole genome shotgun (WGS) entry which is preliminary data.</text>
</comment>
<dbReference type="CDD" id="cd01066">
    <property type="entry name" value="APP_MetAP"/>
    <property type="match status" value="1"/>
</dbReference>
<dbReference type="InterPro" id="IPR050659">
    <property type="entry name" value="Peptidase_M24B"/>
</dbReference>
<dbReference type="Gene3D" id="3.40.350.10">
    <property type="entry name" value="Creatinase/prolidase N-terminal domain"/>
    <property type="match status" value="1"/>
</dbReference>
<dbReference type="EMBL" id="WUUK01000002">
    <property type="protein sequence ID" value="MXQ51079.1"/>
    <property type="molecule type" value="Genomic_DNA"/>
</dbReference>
<dbReference type="InterPro" id="IPR000994">
    <property type="entry name" value="Pept_M24"/>
</dbReference>
<evidence type="ECO:0000313" key="3">
    <source>
        <dbReference type="EMBL" id="MXQ51079.1"/>
    </source>
</evidence>
<evidence type="ECO:0000259" key="2">
    <source>
        <dbReference type="Pfam" id="PF01321"/>
    </source>
</evidence>
<feature type="domain" description="Peptidase M24" evidence="1">
    <location>
        <begin position="152"/>
        <end position="361"/>
    </location>
</feature>
<dbReference type="InterPro" id="IPR029149">
    <property type="entry name" value="Creatin/AminoP/Spt16_N"/>
</dbReference>
<evidence type="ECO:0000259" key="1">
    <source>
        <dbReference type="Pfam" id="PF00557"/>
    </source>
</evidence>
<protein>
    <submittedName>
        <fullName evidence="3">M24 family metallopeptidase</fullName>
    </submittedName>
</protein>
<name>A0A6N8U628_9STAP</name>
<proteinExistence type="predicted"/>